<evidence type="ECO:0000256" key="1">
    <source>
        <dbReference type="SAM" id="SignalP"/>
    </source>
</evidence>
<accession>A0A9N8N148</accession>
<evidence type="ECO:0000313" key="2">
    <source>
        <dbReference type="EMBL" id="CAE6905580.1"/>
    </source>
</evidence>
<reference evidence="2" key="1">
    <citation type="submission" date="2021-02" db="EMBL/GenBank/DDBJ databases">
        <authorList>
            <person name="Vanwijnsberghe S."/>
        </authorList>
    </citation>
    <scope>NUCLEOTIDE SEQUENCE</scope>
    <source>
        <strain evidence="2">R-70211</strain>
    </source>
</reference>
<organism evidence="2 3">
    <name type="scientific">Paraburkholderia domus</name>
    <dbReference type="NCBI Taxonomy" id="2793075"/>
    <lineage>
        <taxon>Bacteria</taxon>
        <taxon>Pseudomonadati</taxon>
        <taxon>Pseudomonadota</taxon>
        <taxon>Betaproteobacteria</taxon>
        <taxon>Burkholderiales</taxon>
        <taxon>Burkholderiaceae</taxon>
        <taxon>Paraburkholderia</taxon>
    </lineage>
</organism>
<keyword evidence="1" id="KW-0732">Signal</keyword>
<evidence type="ECO:0000313" key="3">
    <source>
        <dbReference type="Proteomes" id="UP000675121"/>
    </source>
</evidence>
<comment type="caution">
    <text evidence="2">The sequence shown here is derived from an EMBL/GenBank/DDBJ whole genome shotgun (WGS) entry which is preliminary data.</text>
</comment>
<feature type="signal peptide" evidence="1">
    <location>
        <begin position="1"/>
        <end position="23"/>
    </location>
</feature>
<dbReference type="RefSeq" id="WP_201077761.1">
    <property type="nucleotide sequence ID" value="NZ_CAJNAS010000009.1"/>
</dbReference>
<dbReference type="EMBL" id="CAJNAS010000009">
    <property type="protein sequence ID" value="CAE6905580.1"/>
    <property type="molecule type" value="Genomic_DNA"/>
</dbReference>
<gene>
    <name evidence="2" type="ORF">R70211_03568</name>
</gene>
<proteinExistence type="predicted"/>
<name>A0A9N8N148_9BURK</name>
<protein>
    <submittedName>
        <fullName evidence="2">Uncharacterized protein</fullName>
    </submittedName>
</protein>
<keyword evidence="3" id="KW-1185">Reference proteome</keyword>
<dbReference type="AlphaFoldDB" id="A0A9N8N148"/>
<sequence>MKVTARLCSLFFASLTGMLDANAAGPSLAADVDITEMLSQRYNVTYYDGRTWAALPALGGNVTLKPRFSAEGGGTVPWAFYKYGIELKDKNDPKSSFYVFLSTSTEPCMSHQTSSSDGFLNETLGYVYEITTQYTNLATTNIQNANVSVAYRVCSKPNVLSVRFFDPITSGIPIGIGAHVNGQTIRVSETYVILNTEGILYPQ</sequence>
<dbReference type="Proteomes" id="UP000675121">
    <property type="component" value="Unassembled WGS sequence"/>
</dbReference>
<feature type="chain" id="PRO_5040465097" evidence="1">
    <location>
        <begin position="24"/>
        <end position="203"/>
    </location>
</feature>